<keyword evidence="3" id="KW-1185">Reference proteome</keyword>
<evidence type="ECO:0000256" key="1">
    <source>
        <dbReference type="SAM" id="Phobius"/>
    </source>
</evidence>
<proteinExistence type="predicted"/>
<dbReference type="Proteomes" id="UP000683139">
    <property type="component" value="Unassembled WGS sequence"/>
</dbReference>
<reference evidence="2" key="1">
    <citation type="submission" date="2021-03" db="EMBL/GenBank/DDBJ databases">
        <title>Antimicrobial resistance genes in bacteria isolated from Japanese honey, and their potential for conferring macrolide and lincosamide resistance in the American foulbrood pathogen Paenibacillus larvae.</title>
        <authorList>
            <person name="Okamoto M."/>
            <person name="Kumagai M."/>
            <person name="Kanamori H."/>
            <person name="Takamatsu D."/>
        </authorList>
    </citation>
    <scope>NUCLEOTIDE SEQUENCE</scope>
    <source>
        <strain evidence="2">J40TS1</strain>
    </source>
</reference>
<evidence type="ECO:0000313" key="2">
    <source>
        <dbReference type="EMBL" id="GIP15015.1"/>
    </source>
</evidence>
<dbReference type="AlphaFoldDB" id="A0A919YKB1"/>
<dbReference type="EMBL" id="BOSE01000001">
    <property type="protein sequence ID" value="GIP15015.1"/>
    <property type="molecule type" value="Genomic_DNA"/>
</dbReference>
<keyword evidence="1" id="KW-0812">Transmembrane</keyword>
<protein>
    <submittedName>
        <fullName evidence="2">Uncharacterized protein</fullName>
    </submittedName>
</protein>
<name>A0A919YKB1_9BACL</name>
<keyword evidence="1" id="KW-1133">Transmembrane helix</keyword>
<organism evidence="2 3">
    <name type="scientific">Paenibacillus montaniterrae</name>
    <dbReference type="NCBI Taxonomy" id="429341"/>
    <lineage>
        <taxon>Bacteria</taxon>
        <taxon>Bacillati</taxon>
        <taxon>Bacillota</taxon>
        <taxon>Bacilli</taxon>
        <taxon>Bacillales</taxon>
        <taxon>Paenibacillaceae</taxon>
        <taxon>Paenibacillus</taxon>
    </lineage>
</organism>
<sequence>MWRLPKTFTFWLALLSVFVCAHNLLGYDDKNLLLGYTSPLLLWFSSQFTRLHYSLESEQLFYLIWYVTHLVTWLLIGLVIDWGVSRIKRNKS</sequence>
<accession>A0A919YKB1</accession>
<evidence type="ECO:0000313" key="3">
    <source>
        <dbReference type="Proteomes" id="UP000683139"/>
    </source>
</evidence>
<feature type="transmembrane region" description="Helical" evidence="1">
    <location>
        <begin position="60"/>
        <end position="84"/>
    </location>
</feature>
<comment type="caution">
    <text evidence="2">The sequence shown here is derived from an EMBL/GenBank/DDBJ whole genome shotgun (WGS) entry which is preliminary data.</text>
</comment>
<gene>
    <name evidence="2" type="ORF">J40TS1_06570</name>
</gene>
<keyword evidence="1" id="KW-0472">Membrane</keyword>